<organism evidence="2 3">
    <name type="scientific">Zasmidium cellare</name>
    <name type="common">Wine cellar mold</name>
    <name type="synonym">Racodium cellare</name>
    <dbReference type="NCBI Taxonomy" id="395010"/>
    <lineage>
        <taxon>Eukaryota</taxon>
        <taxon>Fungi</taxon>
        <taxon>Dikarya</taxon>
        <taxon>Ascomycota</taxon>
        <taxon>Pezizomycotina</taxon>
        <taxon>Dothideomycetes</taxon>
        <taxon>Dothideomycetidae</taxon>
        <taxon>Mycosphaerellales</taxon>
        <taxon>Mycosphaerellaceae</taxon>
        <taxon>Zasmidium</taxon>
    </lineage>
</organism>
<sequence>MIPTSQLNQLGQQFEKQCTRAWELFEAERFDEANAISRRLVNDPRVGDLHKAGCHMILAHSPDNYVHHAEQAVILFKGLYKDPSDPPNEEQRRSQEKLVESAERVLDRARADARMYDFVVSSHGP</sequence>
<reference evidence="2 3" key="1">
    <citation type="journal article" date="2023" name="G3 (Bethesda)">
        <title>A chromosome-level genome assembly of Zasmidium syzygii isolated from banana leaves.</title>
        <authorList>
            <person name="van Westerhoven A.C."/>
            <person name="Mehrabi R."/>
            <person name="Talebi R."/>
            <person name="Steentjes M.B.F."/>
            <person name="Corcolon B."/>
            <person name="Chong P.A."/>
            <person name="Kema G.H.J."/>
            <person name="Seidl M.F."/>
        </authorList>
    </citation>
    <scope>NUCLEOTIDE SEQUENCE [LARGE SCALE GENOMIC DNA]</scope>
    <source>
        <strain evidence="2 3">P124</strain>
    </source>
</reference>
<evidence type="ECO:0000313" key="3">
    <source>
        <dbReference type="Proteomes" id="UP001305779"/>
    </source>
</evidence>
<comment type="caution">
    <text evidence="2">The sequence shown here is derived from an EMBL/GenBank/DDBJ whole genome shotgun (WGS) entry which is preliminary data.</text>
</comment>
<dbReference type="EMBL" id="JAXOVC010000011">
    <property type="protein sequence ID" value="KAK4496023.1"/>
    <property type="molecule type" value="Genomic_DNA"/>
</dbReference>
<evidence type="ECO:0000313" key="2">
    <source>
        <dbReference type="EMBL" id="KAK4496023.1"/>
    </source>
</evidence>
<feature type="region of interest" description="Disordered" evidence="1">
    <location>
        <begin position="80"/>
        <end position="101"/>
    </location>
</feature>
<evidence type="ECO:0000256" key="1">
    <source>
        <dbReference type="SAM" id="MobiDB-lite"/>
    </source>
</evidence>
<gene>
    <name evidence="2" type="ORF">PRZ48_013292</name>
</gene>
<dbReference type="Proteomes" id="UP001305779">
    <property type="component" value="Unassembled WGS sequence"/>
</dbReference>
<proteinExistence type="predicted"/>
<name>A0ABR0E3L6_ZASCE</name>
<protein>
    <submittedName>
        <fullName evidence="2">Uncharacterized protein</fullName>
    </submittedName>
</protein>
<accession>A0ABR0E3L6</accession>
<keyword evidence="3" id="KW-1185">Reference proteome</keyword>